<dbReference type="EMBL" id="NQMN01000001">
    <property type="protein sequence ID" value="PAF55177.1"/>
    <property type="molecule type" value="Genomic_DNA"/>
</dbReference>
<evidence type="ECO:0000256" key="1">
    <source>
        <dbReference type="SAM" id="Phobius"/>
    </source>
</evidence>
<evidence type="ECO:0008006" key="4">
    <source>
        <dbReference type="Google" id="ProtNLM"/>
    </source>
</evidence>
<protein>
    <recommendedName>
        <fullName evidence="4">DUF1310 family protein</fullName>
    </recommendedName>
</protein>
<feature type="transmembrane region" description="Helical" evidence="1">
    <location>
        <begin position="6"/>
        <end position="28"/>
    </location>
</feature>
<keyword evidence="1" id="KW-0812">Transmembrane</keyword>
<proteinExistence type="predicted"/>
<name>A0ABX4H5K0_9BACT</name>
<sequence>MKKLTIVKSLVVAGGVVAVGAAIAVIAIKVSERSFDYEAFFKEIEAGIRKKTDTQKTGKGSDFYTSSDTSDGLKTKLGIVDLKAPNPDYTFTISVATSSDNSVFFIVNIINDNVAKFTRDVIILFDGGTTATTTNTP</sequence>
<gene>
    <name evidence="2" type="ORF">CJF60_00625</name>
</gene>
<dbReference type="RefSeq" id="WP_084232129.1">
    <property type="nucleotide sequence ID" value="NZ_FWXE01000003.1"/>
</dbReference>
<evidence type="ECO:0000313" key="2">
    <source>
        <dbReference type="EMBL" id="PAF55177.1"/>
    </source>
</evidence>
<evidence type="ECO:0000313" key="3">
    <source>
        <dbReference type="Proteomes" id="UP000217033"/>
    </source>
</evidence>
<keyword evidence="3" id="KW-1185">Reference proteome</keyword>
<keyword evidence="1" id="KW-0472">Membrane</keyword>
<organism evidence="2 3">
    <name type="scientific">Mycoplasmopsis agassizii</name>
    <dbReference type="NCBI Taxonomy" id="33922"/>
    <lineage>
        <taxon>Bacteria</taxon>
        <taxon>Bacillati</taxon>
        <taxon>Mycoplasmatota</taxon>
        <taxon>Mycoplasmoidales</taxon>
        <taxon>Metamycoplasmataceae</taxon>
        <taxon>Mycoplasmopsis</taxon>
    </lineage>
</organism>
<dbReference type="Proteomes" id="UP000217033">
    <property type="component" value="Unassembled WGS sequence"/>
</dbReference>
<reference evidence="2" key="1">
    <citation type="submission" date="2017-08" db="EMBL/GenBank/DDBJ databases">
        <authorList>
            <person name="Alvarez-Ponce D."/>
            <person name="Weitzman C.L."/>
            <person name="Tillett R.L."/>
            <person name="Sandmeier F.C."/>
            <person name="Tracy C.R."/>
        </authorList>
    </citation>
    <scope>NUCLEOTIDE SEQUENCE [LARGE SCALE GENOMIC DNA]</scope>
    <source>
        <strain evidence="2">PS6</strain>
    </source>
</reference>
<accession>A0ABX4H5K0</accession>
<comment type="caution">
    <text evidence="2">The sequence shown here is derived from an EMBL/GenBank/DDBJ whole genome shotgun (WGS) entry which is preliminary data.</text>
</comment>
<keyword evidence="1" id="KW-1133">Transmembrane helix</keyword>